<dbReference type="Proteomes" id="UP001184861">
    <property type="component" value="Unassembled WGS sequence"/>
</dbReference>
<dbReference type="AlphaFoldDB" id="A0AAE3Y764"/>
<sequence length="590" mass="61581">MKKLLLSIYLSASTLSLAQVGINTANPHLSSDLELGSTNKSLLLNRVPNTGAIANPVNGMLIYDVAEQCVKAFQGGAWSQCFWKENTAFVLTCASAVFAPSPAVQNQPYTGTLTIPYTGGDGSAYAAQSVQANGLTATLPAGTFAVGNGSLQYNITGTPVSTPSAVFNISINGSTCSGLSLTVNSGTPVIPPTITILEGIYFVGSVYDNDYSPFTAPTGPATTARPVAADGVPDKLADYQGFIPTTGLEIYIPVTATGTGNLSAWSSITTVPANLTEDGISRQLRLSWNAQSYTAGSKSIKATLTAIGGTLNARKLDINAGIGNDYLGVLMARFQFPSNNTGASKNYDVRILPGIPDRKFGLPDNLGALNHNFLYLPVQAEDGYTWLNNNLGADYTNTNSPSFSIAQQATAANDYKAYGSLFQWGRKPDGHDLINWTSSTTGTPVNPTTTGTANDNPTDTRFIATGSDWRVTPSITLWESSTAVNNPCPIGFAVPSQAQLQNYLNASNLSNGITGAAASKLKLPAAGTRDAGLGNISTVTTGNSGLYWSRSAGSLASPSAYTMQIPQFGAPSSTFGASKAQGISVRCIKE</sequence>
<name>A0AAE3Y764_9FLAO</name>
<keyword evidence="1" id="KW-0732">Signal</keyword>
<feature type="chain" id="PRO_5042167518" evidence="1">
    <location>
        <begin position="19"/>
        <end position="590"/>
    </location>
</feature>
<proteinExistence type="predicted"/>
<dbReference type="RefSeq" id="WP_309946140.1">
    <property type="nucleotide sequence ID" value="NZ_JAVDQY010000002.1"/>
</dbReference>
<evidence type="ECO:0000256" key="1">
    <source>
        <dbReference type="SAM" id="SignalP"/>
    </source>
</evidence>
<protein>
    <submittedName>
        <fullName evidence="2">Uncharacterized protein (TIGR02145 family)</fullName>
    </submittedName>
</protein>
<evidence type="ECO:0000313" key="2">
    <source>
        <dbReference type="EMBL" id="MDR6526648.1"/>
    </source>
</evidence>
<evidence type="ECO:0000313" key="3">
    <source>
        <dbReference type="Proteomes" id="UP001184861"/>
    </source>
</evidence>
<accession>A0AAE3Y764</accession>
<dbReference type="EMBL" id="JAVDQY010000002">
    <property type="protein sequence ID" value="MDR6526648.1"/>
    <property type="molecule type" value="Genomic_DNA"/>
</dbReference>
<comment type="caution">
    <text evidence="2">The sequence shown here is derived from an EMBL/GenBank/DDBJ whole genome shotgun (WGS) entry which is preliminary data.</text>
</comment>
<feature type="signal peptide" evidence="1">
    <location>
        <begin position="1"/>
        <end position="18"/>
    </location>
</feature>
<gene>
    <name evidence="2" type="ORF">J2787_002028</name>
</gene>
<reference evidence="2" key="1">
    <citation type="submission" date="2023-07" db="EMBL/GenBank/DDBJ databases">
        <title>Sorghum-associated microbial communities from plants grown in Nebraska, USA.</title>
        <authorList>
            <person name="Schachtman D."/>
        </authorList>
    </citation>
    <scope>NUCLEOTIDE SEQUENCE</scope>
    <source>
        <strain evidence="2">DS2360</strain>
    </source>
</reference>
<organism evidence="2 3">
    <name type="scientific">Chryseobacterium rhizosphaerae</name>
    <dbReference type="NCBI Taxonomy" id="395937"/>
    <lineage>
        <taxon>Bacteria</taxon>
        <taxon>Pseudomonadati</taxon>
        <taxon>Bacteroidota</taxon>
        <taxon>Flavobacteriia</taxon>
        <taxon>Flavobacteriales</taxon>
        <taxon>Weeksellaceae</taxon>
        <taxon>Chryseobacterium group</taxon>
        <taxon>Chryseobacterium</taxon>
    </lineage>
</organism>